<comment type="caution">
    <text evidence="8">The sequence shown here is derived from an EMBL/GenBank/DDBJ whole genome shotgun (WGS) entry which is preliminary data.</text>
</comment>
<feature type="transmembrane region" description="Helical" evidence="7">
    <location>
        <begin position="28"/>
        <end position="51"/>
    </location>
</feature>
<dbReference type="EMBL" id="JAHFVK010000002">
    <property type="protein sequence ID" value="MBT2135462.1"/>
    <property type="molecule type" value="Genomic_DNA"/>
</dbReference>
<dbReference type="RefSeq" id="WP_214537168.1">
    <property type="nucleotide sequence ID" value="NZ_JAHFVK010000002.1"/>
</dbReference>
<reference evidence="8 9" key="1">
    <citation type="submission" date="2021-05" db="EMBL/GenBank/DDBJ databases">
        <title>Croceibacterium sp. LX-88 genome sequence.</title>
        <authorList>
            <person name="Luo X."/>
        </authorList>
    </citation>
    <scope>NUCLEOTIDE SEQUENCE [LARGE SCALE GENOMIC DNA]</scope>
    <source>
        <strain evidence="8 9">LX-88</strain>
    </source>
</reference>
<evidence type="ECO:0000313" key="8">
    <source>
        <dbReference type="EMBL" id="MBT2135462.1"/>
    </source>
</evidence>
<evidence type="ECO:0000256" key="4">
    <source>
        <dbReference type="ARBA" id="ARBA00022692"/>
    </source>
</evidence>
<evidence type="ECO:0000256" key="6">
    <source>
        <dbReference type="ARBA" id="ARBA00023136"/>
    </source>
</evidence>
<feature type="transmembrane region" description="Helical" evidence="7">
    <location>
        <begin position="63"/>
        <end position="83"/>
    </location>
</feature>
<evidence type="ECO:0000256" key="2">
    <source>
        <dbReference type="ARBA" id="ARBA00011006"/>
    </source>
</evidence>
<evidence type="ECO:0000256" key="5">
    <source>
        <dbReference type="ARBA" id="ARBA00022989"/>
    </source>
</evidence>
<keyword evidence="4 7" id="KW-0812">Transmembrane</keyword>
<evidence type="ECO:0000313" key="9">
    <source>
        <dbReference type="Proteomes" id="UP000811255"/>
    </source>
</evidence>
<keyword evidence="9" id="KW-1185">Reference proteome</keyword>
<comment type="subcellular location">
    <subcellularLocation>
        <location evidence="1">Cell membrane</location>
        <topology evidence="1">Multi-pass membrane protein</topology>
    </subcellularLocation>
</comment>
<keyword evidence="5 7" id="KW-1133">Transmembrane helix</keyword>
<dbReference type="PANTHER" id="PTHR33884">
    <property type="entry name" value="UPF0410 PROTEIN YMGE"/>
    <property type="match status" value="1"/>
</dbReference>
<accession>A0ABS5W8P7</accession>
<dbReference type="InterPro" id="IPR007341">
    <property type="entry name" value="Transgly_assoc"/>
</dbReference>
<organism evidence="8 9">
    <name type="scientific">Croceibacterium selenioxidans</name>
    <dbReference type="NCBI Taxonomy" id="2838833"/>
    <lineage>
        <taxon>Bacteria</taxon>
        <taxon>Pseudomonadati</taxon>
        <taxon>Pseudomonadota</taxon>
        <taxon>Alphaproteobacteria</taxon>
        <taxon>Sphingomonadales</taxon>
        <taxon>Erythrobacteraceae</taxon>
        <taxon>Croceibacterium</taxon>
    </lineage>
</organism>
<evidence type="ECO:0000256" key="3">
    <source>
        <dbReference type="ARBA" id="ARBA00022475"/>
    </source>
</evidence>
<dbReference type="PANTHER" id="PTHR33884:SF3">
    <property type="entry name" value="UPF0410 PROTEIN YMGE"/>
    <property type="match status" value="1"/>
</dbReference>
<protein>
    <submittedName>
        <fullName evidence="8">GlsB/YeaQ/YmgE family stress response membrane protein</fullName>
    </submittedName>
</protein>
<name>A0ABS5W8P7_9SPHN</name>
<evidence type="ECO:0000256" key="1">
    <source>
        <dbReference type="ARBA" id="ARBA00004651"/>
    </source>
</evidence>
<proteinExistence type="inferred from homology"/>
<comment type="similarity">
    <text evidence="2">Belongs to the UPF0410 family.</text>
</comment>
<dbReference type="Proteomes" id="UP000811255">
    <property type="component" value="Unassembled WGS sequence"/>
</dbReference>
<gene>
    <name evidence="8" type="ORF">KK137_14080</name>
</gene>
<sequence length="89" mass="9223">MGLIFLLLVGAVLGWVAAIIMRAEDSRGIQLNIAVGIAGAMFAGIVLNPLLNGGSILEGSYSVDGLLTASLGTIAMLFLLNVLRKPEAR</sequence>
<evidence type="ECO:0000256" key="7">
    <source>
        <dbReference type="SAM" id="Phobius"/>
    </source>
</evidence>
<keyword evidence="6 7" id="KW-0472">Membrane</keyword>
<keyword evidence="3" id="KW-1003">Cell membrane</keyword>